<protein>
    <submittedName>
        <fullName evidence="4">Secreted protein</fullName>
    </submittedName>
</protein>
<sequence length="86" mass="9251">MFKYANIRVKHSFVLIVAVSTAVMAKTEAFKRNIKYSSNSYTQAVPWLLSVDVVVDDDVVVVVVAVAVAVAVADAAVAVASEYFLV</sequence>
<keyword evidence="1" id="KW-0472">Membrane</keyword>
<evidence type="ECO:0000256" key="1">
    <source>
        <dbReference type="SAM" id="Phobius"/>
    </source>
</evidence>
<reference evidence="4" key="1">
    <citation type="submission" date="2017-02" db="UniProtKB">
        <authorList>
            <consortium name="WormBaseParasite"/>
        </authorList>
    </citation>
    <scope>IDENTIFICATION</scope>
</reference>
<keyword evidence="1" id="KW-0812">Transmembrane</keyword>
<keyword evidence="1" id="KW-1133">Transmembrane helix</keyword>
<dbReference type="AlphaFoldDB" id="A0A0N4V628"/>
<dbReference type="Proteomes" id="UP000274131">
    <property type="component" value="Unassembled WGS sequence"/>
</dbReference>
<accession>A0A0N4V628</accession>
<evidence type="ECO:0000313" key="2">
    <source>
        <dbReference type="EMBL" id="VDD90560.1"/>
    </source>
</evidence>
<name>A0A0N4V628_ENTVE</name>
<dbReference type="EMBL" id="UXUI01008123">
    <property type="protein sequence ID" value="VDD90560.1"/>
    <property type="molecule type" value="Genomic_DNA"/>
</dbReference>
<evidence type="ECO:0000313" key="3">
    <source>
        <dbReference type="Proteomes" id="UP000274131"/>
    </source>
</evidence>
<proteinExistence type="predicted"/>
<feature type="transmembrane region" description="Helical" evidence="1">
    <location>
        <begin position="59"/>
        <end position="85"/>
    </location>
</feature>
<keyword evidence="3" id="KW-1185">Reference proteome</keyword>
<gene>
    <name evidence="2" type="ORF">EVEC_LOCUS5311</name>
</gene>
<reference evidence="2 3" key="2">
    <citation type="submission" date="2018-10" db="EMBL/GenBank/DDBJ databases">
        <authorList>
            <consortium name="Pathogen Informatics"/>
        </authorList>
    </citation>
    <scope>NUCLEOTIDE SEQUENCE [LARGE SCALE GENOMIC DNA]</scope>
</reference>
<dbReference type="WBParaSite" id="EVEC_0000570001-mRNA-1">
    <property type="protein sequence ID" value="EVEC_0000570001-mRNA-1"/>
    <property type="gene ID" value="EVEC_0000570001"/>
</dbReference>
<organism evidence="4">
    <name type="scientific">Enterobius vermicularis</name>
    <name type="common">Human pinworm</name>
    <dbReference type="NCBI Taxonomy" id="51028"/>
    <lineage>
        <taxon>Eukaryota</taxon>
        <taxon>Metazoa</taxon>
        <taxon>Ecdysozoa</taxon>
        <taxon>Nematoda</taxon>
        <taxon>Chromadorea</taxon>
        <taxon>Rhabditida</taxon>
        <taxon>Spirurina</taxon>
        <taxon>Oxyuridomorpha</taxon>
        <taxon>Oxyuroidea</taxon>
        <taxon>Oxyuridae</taxon>
        <taxon>Enterobius</taxon>
    </lineage>
</organism>
<evidence type="ECO:0000313" key="4">
    <source>
        <dbReference type="WBParaSite" id="EVEC_0000570001-mRNA-1"/>
    </source>
</evidence>